<protein>
    <submittedName>
        <fullName evidence="1">Enamine deaminase RidA (YjgF/YER057c/UK114 family)</fullName>
    </submittedName>
</protein>
<dbReference type="InterPro" id="IPR013813">
    <property type="entry name" value="Endoribo_LPSP/chorism_mut-like"/>
</dbReference>
<proteinExistence type="predicted"/>
<sequence>MSTSAPSSRDETLRQLAAEVGLDIDTPFRAVPRYEVAVLHAETLYISGQIPRVGDQLAVCGRAGEVSLEDARRAARICVLRALAIARQQIGSLDRLVRVLRMNVFVQSAADFTQQSEVADAASDILYALLAPDGGHTRTSVGVAQLPKDATVEIDLTAAVRPSVA</sequence>
<keyword evidence="2" id="KW-1185">Reference proteome</keyword>
<dbReference type="EMBL" id="JACIET010000002">
    <property type="protein sequence ID" value="MBB4013590.1"/>
    <property type="molecule type" value="Genomic_DNA"/>
</dbReference>
<dbReference type="PANTHER" id="PTHR43760:SF1">
    <property type="entry name" value="ENDORIBONUCLEASE L-PSP_CHORISMATE MUTASE-LIKE DOMAIN-CONTAINING PROTEIN"/>
    <property type="match status" value="1"/>
</dbReference>
<evidence type="ECO:0000313" key="1">
    <source>
        <dbReference type="EMBL" id="MBB4013590.1"/>
    </source>
</evidence>
<dbReference type="Gene3D" id="3.30.1330.40">
    <property type="entry name" value="RutC-like"/>
    <property type="match status" value="1"/>
</dbReference>
<dbReference type="Proteomes" id="UP000561045">
    <property type="component" value="Unassembled WGS sequence"/>
</dbReference>
<gene>
    <name evidence="1" type="ORF">GGR36_002936</name>
</gene>
<dbReference type="PANTHER" id="PTHR43760">
    <property type="entry name" value="ENDORIBONUCLEASE-RELATED"/>
    <property type="match status" value="1"/>
</dbReference>
<dbReference type="Pfam" id="PF01042">
    <property type="entry name" value="Ribonuc_L-PSP"/>
    <property type="match status" value="1"/>
</dbReference>
<organism evidence="1 2">
    <name type="scientific">Niveibacterium umoris</name>
    <dbReference type="NCBI Taxonomy" id="1193620"/>
    <lineage>
        <taxon>Bacteria</taxon>
        <taxon>Pseudomonadati</taxon>
        <taxon>Pseudomonadota</taxon>
        <taxon>Betaproteobacteria</taxon>
        <taxon>Rhodocyclales</taxon>
        <taxon>Rhodocyclaceae</taxon>
        <taxon>Niveibacterium</taxon>
    </lineage>
</organism>
<reference evidence="1 2" key="1">
    <citation type="submission" date="2020-08" db="EMBL/GenBank/DDBJ databases">
        <title>Genomic Encyclopedia of Type Strains, Phase IV (KMG-IV): sequencing the most valuable type-strain genomes for metagenomic binning, comparative biology and taxonomic classification.</title>
        <authorList>
            <person name="Goeker M."/>
        </authorList>
    </citation>
    <scope>NUCLEOTIDE SEQUENCE [LARGE SCALE GENOMIC DNA]</scope>
    <source>
        <strain evidence="1 2">DSM 106739</strain>
    </source>
</reference>
<dbReference type="AlphaFoldDB" id="A0A840BKS7"/>
<dbReference type="RefSeq" id="WP_183635462.1">
    <property type="nucleotide sequence ID" value="NZ_BAABLE010000005.1"/>
</dbReference>
<accession>A0A840BKS7</accession>
<dbReference type="InterPro" id="IPR006175">
    <property type="entry name" value="YjgF/YER057c/UK114"/>
</dbReference>
<dbReference type="CDD" id="cd02199">
    <property type="entry name" value="YjgF_YER057c_UK114_like_1"/>
    <property type="match status" value="1"/>
</dbReference>
<evidence type="ECO:0000313" key="2">
    <source>
        <dbReference type="Proteomes" id="UP000561045"/>
    </source>
</evidence>
<dbReference type="InterPro" id="IPR035959">
    <property type="entry name" value="RutC-like_sf"/>
</dbReference>
<dbReference type="SUPFAM" id="SSF55298">
    <property type="entry name" value="YjgF-like"/>
    <property type="match status" value="1"/>
</dbReference>
<name>A0A840BKS7_9RHOO</name>
<comment type="caution">
    <text evidence="1">The sequence shown here is derived from an EMBL/GenBank/DDBJ whole genome shotgun (WGS) entry which is preliminary data.</text>
</comment>